<dbReference type="InterPro" id="IPR042099">
    <property type="entry name" value="ANL_N_sf"/>
</dbReference>
<dbReference type="Pfam" id="PF13193">
    <property type="entry name" value="AMP-binding_C"/>
    <property type="match status" value="1"/>
</dbReference>
<dbReference type="Pfam" id="PF00501">
    <property type="entry name" value="AMP-binding"/>
    <property type="match status" value="1"/>
</dbReference>
<dbReference type="SUPFAM" id="SSF56801">
    <property type="entry name" value="Acetyl-CoA synthetase-like"/>
    <property type="match status" value="1"/>
</dbReference>
<dbReference type="PANTHER" id="PTHR43201:SF8">
    <property type="entry name" value="ACYL-COA SYNTHETASE FAMILY MEMBER 3"/>
    <property type="match status" value="1"/>
</dbReference>
<evidence type="ECO:0000313" key="5">
    <source>
        <dbReference type="Proteomes" id="UP000478090"/>
    </source>
</evidence>
<comment type="similarity">
    <text evidence="1">Belongs to the ATP-dependent AMP-binding enzyme family.</text>
</comment>
<dbReference type="PANTHER" id="PTHR43201">
    <property type="entry name" value="ACYL-COA SYNTHETASE"/>
    <property type="match status" value="1"/>
</dbReference>
<evidence type="ECO:0000259" key="2">
    <source>
        <dbReference type="Pfam" id="PF00501"/>
    </source>
</evidence>
<evidence type="ECO:0000256" key="1">
    <source>
        <dbReference type="ARBA" id="ARBA00006432"/>
    </source>
</evidence>
<dbReference type="InterPro" id="IPR000873">
    <property type="entry name" value="AMP-dep_synth/lig_dom"/>
</dbReference>
<dbReference type="Gene3D" id="3.30.300.30">
    <property type="match status" value="1"/>
</dbReference>
<gene>
    <name evidence="4" type="ORF">GTP27_18110</name>
</gene>
<dbReference type="Proteomes" id="UP000478090">
    <property type="component" value="Unassembled WGS sequence"/>
</dbReference>
<comment type="caution">
    <text evidence="4">The sequence shown here is derived from an EMBL/GenBank/DDBJ whole genome shotgun (WGS) entry which is preliminary data.</text>
</comment>
<dbReference type="InterPro" id="IPR020845">
    <property type="entry name" value="AMP-binding_CS"/>
</dbReference>
<keyword evidence="5" id="KW-1185">Reference proteome</keyword>
<accession>A0ABW9VQL8</accession>
<dbReference type="InterPro" id="IPR045851">
    <property type="entry name" value="AMP-bd_C_sf"/>
</dbReference>
<sequence length="435" mass="47752">MIWQDQRYSYAWLLQAIDRWSATLKSEQIGVRDVVGLSADFSPNAVALLLALVEHGCVVVPLTESIRPKRPEYLAAAEVTVDIGVAADDSVTVTRLAPAASHELYQQLWQRERPGLVLFSSGSSGKSKAILHDFQALLDKFRVLRAAKCTITFLLFDHIGGVNTLLHTLSNSGTVVTVQERSPAAICRAVQEYGVQVLPASPTFLNLMLISGVTQDYNLSTLETVTYGTEVMPESTLARFHATFPQIKLLQTYGLSEVGILRSKSEASDSLWVRIGGEGYETRIVDGLLEIKSSSAMLGYLNAPSPFTADGWLMTGDMVEQRDGYFRILGRHSELINVGGEKVFPAEVESVLQQMPGVRDVFVYGAANAITGQMVVAKISLEAGSTETLPELRKRVIQFCSTQLPRFKVPQKVTLADADLHGGRFKKLRSKESMN</sequence>
<organism evidence="4 5">
    <name type="scientific">Duganella qianjiadongensis</name>
    <dbReference type="NCBI Taxonomy" id="2692176"/>
    <lineage>
        <taxon>Bacteria</taxon>
        <taxon>Pseudomonadati</taxon>
        <taxon>Pseudomonadota</taxon>
        <taxon>Betaproteobacteria</taxon>
        <taxon>Burkholderiales</taxon>
        <taxon>Oxalobacteraceae</taxon>
        <taxon>Telluria group</taxon>
        <taxon>Duganella</taxon>
    </lineage>
</organism>
<dbReference type="PROSITE" id="PS00455">
    <property type="entry name" value="AMP_BINDING"/>
    <property type="match status" value="1"/>
</dbReference>
<name>A0ABW9VQL8_9BURK</name>
<reference evidence="4 5" key="1">
    <citation type="submission" date="2019-12" db="EMBL/GenBank/DDBJ databases">
        <title>Novel species isolated from a subtropical stream in China.</title>
        <authorList>
            <person name="Lu H."/>
        </authorList>
    </citation>
    <scope>NUCLEOTIDE SEQUENCE [LARGE SCALE GENOMIC DNA]</scope>
    <source>
        <strain evidence="4 5">CY13W</strain>
    </source>
</reference>
<dbReference type="Gene3D" id="3.40.50.12780">
    <property type="entry name" value="N-terminal domain of ligase-like"/>
    <property type="match status" value="1"/>
</dbReference>
<protein>
    <submittedName>
        <fullName evidence="4">AMP-binding protein</fullName>
    </submittedName>
</protein>
<evidence type="ECO:0000313" key="4">
    <source>
        <dbReference type="EMBL" id="MYM41235.1"/>
    </source>
</evidence>
<dbReference type="InterPro" id="IPR025110">
    <property type="entry name" value="AMP-bd_C"/>
</dbReference>
<evidence type="ECO:0000259" key="3">
    <source>
        <dbReference type="Pfam" id="PF13193"/>
    </source>
</evidence>
<feature type="domain" description="AMP-dependent synthetase/ligase" evidence="2">
    <location>
        <begin position="2"/>
        <end position="263"/>
    </location>
</feature>
<proteinExistence type="inferred from homology"/>
<dbReference type="CDD" id="cd04433">
    <property type="entry name" value="AFD_class_I"/>
    <property type="match status" value="1"/>
</dbReference>
<feature type="domain" description="AMP-binding enzyme C-terminal" evidence="3">
    <location>
        <begin position="347"/>
        <end position="417"/>
    </location>
</feature>
<dbReference type="EMBL" id="WWCM01000014">
    <property type="protein sequence ID" value="MYM41235.1"/>
    <property type="molecule type" value="Genomic_DNA"/>
</dbReference>